<comment type="similarity">
    <text evidence="1">Belongs to the proteasome subunit S2 family.</text>
</comment>
<dbReference type="Gene3D" id="1.25.10.10">
    <property type="entry name" value="Leucine-rich Repeat Variant"/>
    <property type="match status" value="1"/>
</dbReference>
<feature type="region of interest" description="Disordered" evidence="5">
    <location>
        <begin position="1"/>
        <end position="32"/>
    </location>
</feature>
<dbReference type="Pfam" id="PF01851">
    <property type="entry name" value="PC_rep"/>
    <property type="match status" value="1"/>
</dbReference>
<evidence type="ECO:0000313" key="7">
    <source>
        <dbReference type="EMBL" id="KAI6661946.1"/>
    </source>
</evidence>
<proteinExistence type="inferred from homology"/>
<keyword evidence="4" id="KW-0175">Coiled coil</keyword>
<dbReference type="GO" id="GO:0008540">
    <property type="term" value="C:proteasome regulatory particle, base subcomplex"/>
    <property type="evidence" value="ECO:0007669"/>
    <property type="project" value="TreeGrafter"/>
</dbReference>
<keyword evidence="8" id="KW-1185">Reference proteome</keyword>
<evidence type="ECO:0000256" key="3">
    <source>
        <dbReference type="ARBA" id="ARBA00022942"/>
    </source>
</evidence>
<dbReference type="GO" id="GO:0005634">
    <property type="term" value="C:nucleus"/>
    <property type="evidence" value="ECO:0007669"/>
    <property type="project" value="TreeGrafter"/>
</dbReference>
<feature type="compositionally biased region" description="Basic and acidic residues" evidence="5">
    <location>
        <begin position="1"/>
        <end position="26"/>
    </location>
</feature>
<keyword evidence="3 7" id="KW-0647">Proteasome</keyword>
<dbReference type="GO" id="GO:0043161">
    <property type="term" value="P:proteasome-mediated ubiquitin-dependent protein catabolic process"/>
    <property type="evidence" value="ECO:0007669"/>
    <property type="project" value="TreeGrafter"/>
</dbReference>
<dbReference type="PANTHER" id="PTHR10943:SF1">
    <property type="entry name" value="26S PROTEASOME NON-ATPASE REGULATORY SUBUNIT 2"/>
    <property type="match status" value="1"/>
</dbReference>
<evidence type="ECO:0000256" key="1">
    <source>
        <dbReference type="ARBA" id="ARBA00005460"/>
    </source>
</evidence>
<dbReference type="Pfam" id="PF17781">
    <property type="entry name" value="RPN1_RPN2_N"/>
    <property type="match status" value="1"/>
</dbReference>
<gene>
    <name evidence="7" type="ORF">LOD99_9714</name>
</gene>
<dbReference type="Proteomes" id="UP001165289">
    <property type="component" value="Unassembled WGS sequence"/>
</dbReference>
<organism evidence="7 8">
    <name type="scientific">Oopsacas minuta</name>
    <dbReference type="NCBI Taxonomy" id="111878"/>
    <lineage>
        <taxon>Eukaryota</taxon>
        <taxon>Metazoa</taxon>
        <taxon>Porifera</taxon>
        <taxon>Hexactinellida</taxon>
        <taxon>Hexasterophora</taxon>
        <taxon>Lyssacinosida</taxon>
        <taxon>Leucopsacidae</taxon>
        <taxon>Oopsacas</taxon>
    </lineage>
</organism>
<evidence type="ECO:0000256" key="2">
    <source>
        <dbReference type="ARBA" id="ARBA00022737"/>
    </source>
</evidence>
<evidence type="ECO:0000313" key="8">
    <source>
        <dbReference type="Proteomes" id="UP001165289"/>
    </source>
</evidence>
<feature type="coiled-coil region" evidence="4">
    <location>
        <begin position="37"/>
        <end position="64"/>
    </location>
</feature>
<reference evidence="7 8" key="1">
    <citation type="journal article" date="2023" name="BMC Biol.">
        <title>The compact genome of the sponge Oopsacas minuta (Hexactinellida) is lacking key metazoan core genes.</title>
        <authorList>
            <person name="Santini S."/>
            <person name="Schenkelaars Q."/>
            <person name="Jourda C."/>
            <person name="Duchesne M."/>
            <person name="Belahbib H."/>
            <person name="Rocher C."/>
            <person name="Selva M."/>
            <person name="Riesgo A."/>
            <person name="Vervoort M."/>
            <person name="Leys S.P."/>
            <person name="Kodjabachian L."/>
            <person name="Le Bivic A."/>
            <person name="Borchiellini C."/>
            <person name="Claverie J.M."/>
            <person name="Renard E."/>
        </authorList>
    </citation>
    <scope>NUCLEOTIDE SEQUENCE [LARGE SCALE GENOMIC DNA]</scope>
    <source>
        <strain evidence="7">SPO-2</strain>
    </source>
</reference>
<dbReference type="GO" id="GO:0034515">
    <property type="term" value="C:proteasome storage granule"/>
    <property type="evidence" value="ECO:0007669"/>
    <property type="project" value="TreeGrafter"/>
</dbReference>
<dbReference type="SUPFAM" id="SSF48371">
    <property type="entry name" value="ARM repeat"/>
    <property type="match status" value="1"/>
</dbReference>
<dbReference type="InterPro" id="IPR016024">
    <property type="entry name" value="ARM-type_fold"/>
</dbReference>
<evidence type="ECO:0000256" key="4">
    <source>
        <dbReference type="SAM" id="Coils"/>
    </source>
</evidence>
<dbReference type="AlphaFoldDB" id="A0AAV7KTZ6"/>
<evidence type="ECO:0000259" key="6">
    <source>
        <dbReference type="Pfam" id="PF17781"/>
    </source>
</evidence>
<dbReference type="EMBL" id="JAKMXF010000003">
    <property type="protein sequence ID" value="KAI6661946.1"/>
    <property type="molecule type" value="Genomic_DNA"/>
</dbReference>
<protein>
    <submittedName>
        <fullName evidence="7">26S proteasome non-ATPase regulatory subunit 2</fullName>
    </submittedName>
</protein>
<feature type="domain" description="RPN1 N-terminal" evidence="6">
    <location>
        <begin position="41"/>
        <end position="342"/>
    </location>
</feature>
<evidence type="ECO:0000256" key="5">
    <source>
        <dbReference type="SAM" id="MobiDB-lite"/>
    </source>
</evidence>
<sequence>MSEKTEKKSDTKPTKEADTEEPKLPAEELSEEDIQLKEELLLLVERLEDEEAELRQNSLNILRNQIRSSTSSMTSVPKPLKFLRPHFQQIVLIYDKYPEGEIKKELADVLSVLGMTIGEKRDCLKYRLQGTSDAVSTWGHEYIRHLSGEIQAEYQEKIKGGDDEMEQDADYLIHLVKEIVPFNMQHNAECEACDLLMEVEMLERLEDYVDELAHERVCLYLVSCVQYVAEPENTTLLTVAISIFRKYNKLAAAMKLAMQLNDLKLIKDIFFSCNDELLKKQLCFMLGRQQVFLEIPEDEMESSNELLREIISNSQLNQHFLALARELDIVEPKLPDDVMKNHSDPPRTATQDQSKMFLASTFVNGFVNCAFGKDKVTMDADNQAWLGKVKDNGMISAVASLGLIMLWDVDTGLTHIDKYIYSQDIEIKAGALLATGIVNCGIRNECDPAMGILSEFVSDANVSHIKMKIAAILGLGLAYAGSCREDLIVMLTEVFTDKVSNANDKLITSEVISVTALSIGFIALGSCNAELALKLLTIFSKEGYNVKSTYNRFIILAVGLIFLGKQKAANDIANAFDSLPAHLKDFGVILLDVCAYAGTGNVLKIQSLLHKASEFFSEEDEKEKDTKGKENLKDPTAVAGALHEPGAHQAITVLGIALVAMGEEIGAEMSLRTFSHLVRFIYN</sequence>
<dbReference type="PANTHER" id="PTHR10943">
    <property type="entry name" value="26S PROTEASOME NON-ATPASE REGULATORY SUBUNIT"/>
    <property type="match status" value="1"/>
</dbReference>
<keyword evidence="2" id="KW-0677">Repeat</keyword>
<comment type="caution">
    <text evidence="7">The sequence shown here is derived from an EMBL/GenBank/DDBJ whole genome shotgun (WGS) entry which is preliminary data.</text>
</comment>
<dbReference type="InterPro" id="IPR002015">
    <property type="entry name" value="Proteasome/cyclosome_rpt"/>
</dbReference>
<dbReference type="InterPro" id="IPR040892">
    <property type="entry name" value="RPN1_N"/>
</dbReference>
<name>A0AAV7KTZ6_9METZ</name>
<dbReference type="InterPro" id="IPR011989">
    <property type="entry name" value="ARM-like"/>
</dbReference>
<accession>A0AAV7KTZ6</accession>